<dbReference type="PANTHER" id="PTHR39339">
    <property type="entry name" value="SLR1444 PROTEIN"/>
    <property type="match status" value="1"/>
</dbReference>
<dbReference type="RefSeq" id="WP_092958337.1">
    <property type="nucleotide sequence ID" value="NZ_FOSQ01000002.1"/>
</dbReference>
<reference evidence="2 3" key="1">
    <citation type="submission" date="2016-10" db="EMBL/GenBank/DDBJ databases">
        <authorList>
            <person name="de Groot N.N."/>
        </authorList>
    </citation>
    <scope>NUCLEOTIDE SEQUENCE [LARGE SCALE GENOMIC DNA]</scope>
    <source>
        <strain evidence="2 3">DSM 19981</strain>
    </source>
</reference>
<evidence type="ECO:0000259" key="1">
    <source>
        <dbReference type="PROSITE" id="PS51708"/>
    </source>
</evidence>
<dbReference type="Pfam" id="PF05235">
    <property type="entry name" value="CHAD"/>
    <property type="match status" value="1"/>
</dbReference>
<feature type="domain" description="CHAD" evidence="1">
    <location>
        <begin position="193"/>
        <end position="475"/>
    </location>
</feature>
<dbReference type="PANTHER" id="PTHR39339:SF1">
    <property type="entry name" value="CHAD DOMAIN-CONTAINING PROTEIN"/>
    <property type="match status" value="1"/>
</dbReference>
<name>A0A1I3ZAH2_9PROT</name>
<dbReference type="AlphaFoldDB" id="A0A1I3ZAH2"/>
<keyword evidence="3" id="KW-1185">Reference proteome</keyword>
<accession>A0A1I3ZAH2</accession>
<organism evidence="2 3">
    <name type="scientific">Falsiroseomonas stagni DSM 19981</name>
    <dbReference type="NCBI Taxonomy" id="1123062"/>
    <lineage>
        <taxon>Bacteria</taxon>
        <taxon>Pseudomonadati</taxon>
        <taxon>Pseudomonadota</taxon>
        <taxon>Alphaproteobacteria</taxon>
        <taxon>Acetobacterales</taxon>
        <taxon>Roseomonadaceae</taxon>
        <taxon>Falsiroseomonas</taxon>
    </lineage>
</organism>
<sequence length="475" mass="50583">MTPPPPITWESVLDPGLAPRLLRHPAIAARRAGPTRSAPLVLEWRDRADGSLAEAGLLVEEARGGEARLVQALPPSTTLACPATPARPTEGEVPEDADQVLATFLGRRAILPLADGVEARLLRGALRLGDAERPVARLILSGPAEAVAATMRDLAASIPLLPPLATMAEEAHALGAGTTPRAPRLGAPLLDPAMSVEDTLRHVIGHLAAVLAWHAPIALAGQHPVGVHQMRVALRRLRSAIRAFRPAVDGPALRAVDGRLKALASLLGPARDWDVFLGGLGAELGGALPGDARMAALLVAARQRRDLAYAELAAHLRGADFRLLLWDLSVLVACTPWQVEETGPVEDFAASLLSKRWRRLGAVGPLIGDLPDAEFHALRLDGKRLRYVAELFAPLWGRKRGRRFLERLAAVQEQMGLANDAAVARALVAPLGPEGGNWATGVAEGWVLARSRRARGRAAKAWKALMGAEPFWNQG</sequence>
<dbReference type="Gene3D" id="1.40.20.10">
    <property type="entry name" value="CHAD domain"/>
    <property type="match status" value="1"/>
</dbReference>
<dbReference type="SMART" id="SM00880">
    <property type="entry name" value="CHAD"/>
    <property type="match status" value="1"/>
</dbReference>
<dbReference type="PROSITE" id="PS51708">
    <property type="entry name" value="CHAD"/>
    <property type="match status" value="1"/>
</dbReference>
<proteinExistence type="predicted"/>
<dbReference type="Proteomes" id="UP000199473">
    <property type="component" value="Unassembled WGS sequence"/>
</dbReference>
<evidence type="ECO:0000313" key="3">
    <source>
        <dbReference type="Proteomes" id="UP000199473"/>
    </source>
</evidence>
<dbReference type="STRING" id="1123062.SAMN02745775_102334"/>
<dbReference type="InterPro" id="IPR038186">
    <property type="entry name" value="CHAD_dom_sf"/>
</dbReference>
<gene>
    <name evidence="2" type="ORF">SAMN02745775_102334</name>
</gene>
<dbReference type="OrthoDB" id="9777271at2"/>
<dbReference type="EMBL" id="FOSQ01000002">
    <property type="protein sequence ID" value="SFK40920.1"/>
    <property type="molecule type" value="Genomic_DNA"/>
</dbReference>
<dbReference type="InterPro" id="IPR007899">
    <property type="entry name" value="CHAD_dom"/>
</dbReference>
<evidence type="ECO:0000313" key="2">
    <source>
        <dbReference type="EMBL" id="SFK40920.1"/>
    </source>
</evidence>
<protein>
    <submittedName>
        <fullName evidence="2">CHAD domain-containing protein</fullName>
    </submittedName>
</protein>